<reference evidence="2 3" key="1">
    <citation type="journal article" date="2014" name="Genome Announc.">
        <title>Draft Genome Sequence of the Iron-Oxidizing, Acidophilic, and Halotolerant 'Thiobacillus prosperus' Type Strain DSM 5130.</title>
        <authorList>
            <person name="Ossandon F.J."/>
            <person name="Cardenas J.P."/>
            <person name="Corbett M."/>
            <person name="Quatrini R."/>
            <person name="Holmes D.S."/>
            <person name="Watkin E."/>
        </authorList>
    </citation>
    <scope>NUCLEOTIDE SEQUENCE [LARGE SCALE GENOMIC DNA]</scope>
    <source>
        <strain evidence="2 3">DSM 5130</strain>
    </source>
</reference>
<dbReference type="OrthoDB" id="5294470at2"/>
<feature type="region of interest" description="Disordered" evidence="1">
    <location>
        <begin position="17"/>
        <end position="63"/>
    </location>
</feature>
<comment type="caution">
    <text evidence="2">The sequence shown here is derived from an EMBL/GenBank/DDBJ whole genome shotgun (WGS) entry which is preliminary data.</text>
</comment>
<evidence type="ECO:0000256" key="1">
    <source>
        <dbReference type="SAM" id="MobiDB-lite"/>
    </source>
</evidence>
<dbReference type="InterPro" id="IPR018636">
    <property type="entry name" value="DUF2058"/>
</dbReference>
<feature type="compositionally biased region" description="Basic and acidic residues" evidence="1">
    <location>
        <begin position="51"/>
        <end position="63"/>
    </location>
</feature>
<keyword evidence="3" id="KW-1185">Reference proteome</keyword>
<dbReference type="EMBL" id="JQSG02000001">
    <property type="protein sequence ID" value="OBS10552.1"/>
    <property type="molecule type" value="Genomic_DNA"/>
</dbReference>
<dbReference type="AlphaFoldDB" id="A0A1A6C7L5"/>
<name>A0A1A6C7L5_9GAMM</name>
<evidence type="ECO:0000313" key="2">
    <source>
        <dbReference type="EMBL" id="OBS10552.1"/>
    </source>
</evidence>
<sequence length="180" mass="20104">MSGSLFDQLKKAGLVDEKKARQVKKEKHQQLKKGRRGTEASAEAARLAEQAAREKQARDRELNQARQEALKAKAEAAALRQLIESNRASEWEGNIAHHFVDGDKVKTLYVNRETHTRLGSGVLRIARLDDGYALVPAAAAEKIAQRDADALVATARAEESMSDEDRAHYARFEVPDDLMW</sequence>
<dbReference type="Proteomes" id="UP000029273">
    <property type="component" value="Unassembled WGS sequence"/>
</dbReference>
<organism evidence="2 3">
    <name type="scientific">Acidihalobacter prosperus</name>
    <dbReference type="NCBI Taxonomy" id="160660"/>
    <lineage>
        <taxon>Bacteria</taxon>
        <taxon>Pseudomonadati</taxon>
        <taxon>Pseudomonadota</taxon>
        <taxon>Gammaproteobacteria</taxon>
        <taxon>Chromatiales</taxon>
        <taxon>Ectothiorhodospiraceae</taxon>
        <taxon>Acidihalobacter</taxon>
    </lineage>
</organism>
<dbReference type="Pfam" id="PF09831">
    <property type="entry name" value="DUF2058"/>
    <property type="match status" value="1"/>
</dbReference>
<evidence type="ECO:0000313" key="3">
    <source>
        <dbReference type="Proteomes" id="UP000029273"/>
    </source>
</evidence>
<evidence type="ECO:0008006" key="4">
    <source>
        <dbReference type="Google" id="ProtNLM"/>
    </source>
</evidence>
<feature type="compositionally biased region" description="Basic residues" evidence="1">
    <location>
        <begin position="21"/>
        <end position="35"/>
    </location>
</feature>
<proteinExistence type="predicted"/>
<protein>
    <recommendedName>
        <fullName evidence="4">Nucleoprotein/polynucleotide-associated enzyme</fullName>
    </recommendedName>
</protein>
<feature type="compositionally biased region" description="Low complexity" evidence="1">
    <location>
        <begin position="39"/>
        <end position="50"/>
    </location>
</feature>
<dbReference type="STRING" id="160660.BJI67_08735"/>
<accession>A0A1A6C7L5</accession>
<dbReference type="RefSeq" id="WP_038092999.1">
    <property type="nucleotide sequence ID" value="NZ_JQSG02000001.1"/>
</dbReference>
<gene>
    <name evidence="2" type="ORF">Thpro_020268</name>
</gene>